<reference evidence="1" key="1">
    <citation type="submission" date="2024-07" db="EMBL/GenBank/DDBJ databases">
        <authorList>
            <person name="Pedron J."/>
        </authorList>
    </citation>
    <scope>NUCLEOTIDE SEQUENCE</scope>
    <source>
        <strain evidence="1">A003-S1-M15</strain>
    </source>
</reference>
<dbReference type="EMBL" id="CP162670">
    <property type="protein sequence ID" value="XDL26562.1"/>
    <property type="molecule type" value="Genomic_DNA"/>
</dbReference>
<dbReference type="AlphaFoldDB" id="A0AB39IZT0"/>
<organism evidence="1">
    <name type="scientific">Dickeya oryzae</name>
    <dbReference type="NCBI Taxonomy" id="1240404"/>
    <lineage>
        <taxon>Bacteria</taxon>
        <taxon>Pseudomonadati</taxon>
        <taxon>Pseudomonadota</taxon>
        <taxon>Gammaproteobacteria</taxon>
        <taxon>Enterobacterales</taxon>
        <taxon>Pectobacteriaceae</taxon>
        <taxon>Dickeya</taxon>
    </lineage>
</organism>
<dbReference type="RefSeq" id="WP_226092546.1">
    <property type="nucleotide sequence ID" value="NZ_CP162670.1"/>
</dbReference>
<sequence length="88" mass="10180">MHISFNLFLFKKAIEEELNIVEWNPNTEQLGEMRNEILKLNGDEDISEVEKIVFSIYKKPIKQMIFNGLDTSRASSLLAKINALPNKK</sequence>
<accession>A0AB39IZT0</accession>
<dbReference type="GeneID" id="302582082"/>
<name>A0AB39IZT0_9GAMM</name>
<protein>
    <submittedName>
        <fullName evidence="1">S-(Hydroxymethyl)glutathione dehydrogenase</fullName>
    </submittedName>
</protein>
<proteinExistence type="predicted"/>
<gene>
    <name evidence="1" type="ORF">LF929_010380</name>
</gene>
<evidence type="ECO:0000313" key="1">
    <source>
        <dbReference type="EMBL" id="XDL26562.1"/>
    </source>
</evidence>